<name>A0ACC0ATQ6_CATRO</name>
<evidence type="ECO:0000313" key="2">
    <source>
        <dbReference type="Proteomes" id="UP001060085"/>
    </source>
</evidence>
<sequence length="130" mass="14961">MSKHSTTNDFDVKEICLPFHTEPTTDLEKPMLSLTRVPGLLRLRAKGPLFEVSGLADSKKIKLVNRSYRIRKWALLSYPKAADTRTIFVNDVVRSSHHQLVHLQILLPNQLLYACPKCLHRKRIQLSCDQ</sequence>
<organism evidence="1 2">
    <name type="scientific">Catharanthus roseus</name>
    <name type="common">Madagascar periwinkle</name>
    <name type="synonym">Vinca rosea</name>
    <dbReference type="NCBI Taxonomy" id="4058"/>
    <lineage>
        <taxon>Eukaryota</taxon>
        <taxon>Viridiplantae</taxon>
        <taxon>Streptophyta</taxon>
        <taxon>Embryophyta</taxon>
        <taxon>Tracheophyta</taxon>
        <taxon>Spermatophyta</taxon>
        <taxon>Magnoliopsida</taxon>
        <taxon>eudicotyledons</taxon>
        <taxon>Gunneridae</taxon>
        <taxon>Pentapetalae</taxon>
        <taxon>asterids</taxon>
        <taxon>lamiids</taxon>
        <taxon>Gentianales</taxon>
        <taxon>Apocynaceae</taxon>
        <taxon>Rauvolfioideae</taxon>
        <taxon>Vinceae</taxon>
        <taxon>Catharanthinae</taxon>
        <taxon>Catharanthus</taxon>
    </lineage>
</organism>
<dbReference type="EMBL" id="CM044705">
    <property type="protein sequence ID" value="KAI5664363.1"/>
    <property type="molecule type" value="Genomic_DNA"/>
</dbReference>
<keyword evidence="2" id="KW-1185">Reference proteome</keyword>
<proteinExistence type="predicted"/>
<dbReference type="Proteomes" id="UP001060085">
    <property type="component" value="Linkage Group LG05"/>
</dbReference>
<comment type="caution">
    <text evidence="1">The sequence shown here is derived from an EMBL/GenBank/DDBJ whole genome shotgun (WGS) entry which is preliminary data.</text>
</comment>
<protein>
    <submittedName>
        <fullName evidence="1">Uncharacterized protein</fullName>
    </submittedName>
</protein>
<evidence type="ECO:0000313" key="1">
    <source>
        <dbReference type="EMBL" id="KAI5664363.1"/>
    </source>
</evidence>
<reference evidence="2" key="1">
    <citation type="journal article" date="2023" name="Nat. Plants">
        <title>Single-cell RNA sequencing provides a high-resolution roadmap for understanding the multicellular compartmentation of specialized metabolism.</title>
        <authorList>
            <person name="Sun S."/>
            <person name="Shen X."/>
            <person name="Li Y."/>
            <person name="Li Y."/>
            <person name="Wang S."/>
            <person name="Li R."/>
            <person name="Zhang H."/>
            <person name="Shen G."/>
            <person name="Guo B."/>
            <person name="Wei J."/>
            <person name="Xu J."/>
            <person name="St-Pierre B."/>
            <person name="Chen S."/>
            <person name="Sun C."/>
        </authorList>
    </citation>
    <scope>NUCLEOTIDE SEQUENCE [LARGE SCALE GENOMIC DNA]</scope>
</reference>
<gene>
    <name evidence="1" type="ORF">M9H77_23686</name>
</gene>
<accession>A0ACC0ATQ6</accession>